<evidence type="ECO:0000256" key="4">
    <source>
        <dbReference type="ARBA" id="ARBA00022692"/>
    </source>
</evidence>
<evidence type="ECO:0000313" key="9">
    <source>
        <dbReference type="Proteomes" id="UP000054107"/>
    </source>
</evidence>
<dbReference type="PANTHER" id="PTHR21181">
    <property type="match status" value="1"/>
</dbReference>
<dbReference type="GO" id="GO:0005794">
    <property type="term" value="C:Golgi apparatus"/>
    <property type="evidence" value="ECO:0007669"/>
    <property type="project" value="TreeGrafter"/>
</dbReference>
<accession>A0A0B7NB11</accession>
<evidence type="ECO:0000313" key="8">
    <source>
        <dbReference type="EMBL" id="CEP12608.1"/>
    </source>
</evidence>
<dbReference type="GO" id="GO:0005769">
    <property type="term" value="C:early endosome"/>
    <property type="evidence" value="ECO:0007669"/>
    <property type="project" value="TreeGrafter"/>
</dbReference>
<protein>
    <recommendedName>
        <fullName evidence="10">Membrane magnesium transporter</fullName>
    </recommendedName>
</protein>
<keyword evidence="5" id="KW-0256">Endoplasmic reticulum</keyword>
<dbReference type="GO" id="GO:0022890">
    <property type="term" value="F:inorganic cation transmembrane transporter activity"/>
    <property type="evidence" value="ECO:0007669"/>
    <property type="project" value="TreeGrafter"/>
</dbReference>
<keyword evidence="4" id="KW-0812">Transmembrane</keyword>
<comment type="subunit">
    <text evidence="3">Component of the ER membrane protein complex (EMC).</text>
</comment>
<evidence type="ECO:0000256" key="3">
    <source>
        <dbReference type="ARBA" id="ARBA00011276"/>
    </source>
</evidence>
<reference evidence="8 9" key="1">
    <citation type="submission" date="2014-09" db="EMBL/GenBank/DDBJ databases">
        <authorList>
            <person name="Ellenberger Sabrina"/>
        </authorList>
    </citation>
    <scope>NUCLEOTIDE SEQUENCE [LARGE SCALE GENOMIC DNA]</scope>
    <source>
        <strain evidence="8 9">CBS 412.66</strain>
    </source>
</reference>
<dbReference type="GO" id="GO:0072546">
    <property type="term" value="C:EMC complex"/>
    <property type="evidence" value="ECO:0007669"/>
    <property type="project" value="TreeGrafter"/>
</dbReference>
<evidence type="ECO:0008006" key="10">
    <source>
        <dbReference type="Google" id="ProtNLM"/>
    </source>
</evidence>
<evidence type="ECO:0000256" key="2">
    <source>
        <dbReference type="ARBA" id="ARBA00006109"/>
    </source>
</evidence>
<gene>
    <name evidence="8" type="primary">PARPA_06579.1 scaffold 22734</name>
</gene>
<keyword evidence="7" id="KW-0472">Membrane</keyword>
<evidence type="ECO:0000256" key="5">
    <source>
        <dbReference type="ARBA" id="ARBA00022824"/>
    </source>
</evidence>
<dbReference type="InterPro" id="IPR018937">
    <property type="entry name" value="MMgT"/>
</dbReference>
<dbReference type="PANTHER" id="PTHR21181:SF7">
    <property type="entry name" value="ER MEMBRANE PROTEIN COMPLEX SUBUNIT 5"/>
    <property type="match status" value="1"/>
</dbReference>
<keyword evidence="6" id="KW-1133">Transmembrane helix</keyword>
<evidence type="ECO:0000256" key="1">
    <source>
        <dbReference type="ARBA" id="ARBA00004477"/>
    </source>
</evidence>
<organism evidence="8 9">
    <name type="scientific">Parasitella parasitica</name>
    <dbReference type="NCBI Taxonomy" id="35722"/>
    <lineage>
        <taxon>Eukaryota</taxon>
        <taxon>Fungi</taxon>
        <taxon>Fungi incertae sedis</taxon>
        <taxon>Mucoromycota</taxon>
        <taxon>Mucoromycotina</taxon>
        <taxon>Mucoromycetes</taxon>
        <taxon>Mucorales</taxon>
        <taxon>Mucorineae</taxon>
        <taxon>Mucoraceae</taxon>
        <taxon>Parasitella</taxon>
    </lineage>
</organism>
<dbReference type="Pfam" id="PF10270">
    <property type="entry name" value="MMgT"/>
    <property type="match status" value="1"/>
</dbReference>
<sequence length="112" mass="12240">MSSQQVGKIVALIGALFLAHSAYSTYEHLAYIKAVDQVDASIPVEIITECLTSAFVALVGVVLSADAFKPIAMETEVAKMTIDKIDTRPSFITFNHRKVVVPAQSQQGRKFR</sequence>
<dbReference type="OrthoDB" id="44756at2759"/>
<evidence type="ECO:0000256" key="7">
    <source>
        <dbReference type="ARBA" id="ARBA00023136"/>
    </source>
</evidence>
<dbReference type="AlphaFoldDB" id="A0A0B7NB11"/>
<dbReference type="EMBL" id="LN728061">
    <property type="protein sequence ID" value="CEP12608.1"/>
    <property type="molecule type" value="Genomic_DNA"/>
</dbReference>
<proteinExistence type="inferred from homology"/>
<comment type="subcellular location">
    <subcellularLocation>
        <location evidence="1">Endoplasmic reticulum membrane</location>
        <topology evidence="1">Multi-pass membrane protein</topology>
    </subcellularLocation>
</comment>
<keyword evidence="9" id="KW-1185">Reference proteome</keyword>
<comment type="similarity">
    <text evidence="2">Belongs to the membrane magnesium transporter (TC 1.A.67) family.</text>
</comment>
<evidence type="ECO:0000256" key="6">
    <source>
        <dbReference type="ARBA" id="ARBA00022989"/>
    </source>
</evidence>
<dbReference type="STRING" id="35722.A0A0B7NB11"/>
<dbReference type="GO" id="GO:0005886">
    <property type="term" value="C:plasma membrane"/>
    <property type="evidence" value="ECO:0007669"/>
    <property type="project" value="TreeGrafter"/>
</dbReference>
<name>A0A0B7NB11_9FUNG</name>
<dbReference type="Proteomes" id="UP000054107">
    <property type="component" value="Unassembled WGS sequence"/>
</dbReference>